<evidence type="ECO:0000256" key="2">
    <source>
        <dbReference type="RuleBase" id="RU361156"/>
    </source>
</evidence>
<dbReference type="EC" id="3.4.16.-" evidence="2"/>
<dbReference type="GO" id="GO:0004185">
    <property type="term" value="F:serine-type carboxypeptidase activity"/>
    <property type="evidence" value="ECO:0007669"/>
    <property type="project" value="UniProtKB-UniRule"/>
</dbReference>
<evidence type="ECO:0000256" key="3">
    <source>
        <dbReference type="SAM" id="Phobius"/>
    </source>
</evidence>
<dbReference type="InterPro" id="IPR029058">
    <property type="entry name" value="AB_hydrolase_fold"/>
</dbReference>
<proteinExistence type="inferred from homology"/>
<evidence type="ECO:0000256" key="1">
    <source>
        <dbReference type="ARBA" id="ARBA00009431"/>
    </source>
</evidence>
<protein>
    <recommendedName>
        <fullName evidence="2">Carboxypeptidase</fullName>
        <ecNumber evidence="2">3.4.16.-</ecNumber>
    </recommendedName>
</protein>
<keyword evidence="3" id="KW-0472">Membrane</keyword>
<feature type="chain" id="PRO_5011815125" description="Carboxypeptidase" evidence="2">
    <location>
        <begin position="19"/>
        <end position="544"/>
    </location>
</feature>
<organism evidence="4 5">
    <name type="scientific">Achlya hypogyna</name>
    <name type="common">Oomycete</name>
    <name type="synonym">Protoachlya hypogyna</name>
    <dbReference type="NCBI Taxonomy" id="1202772"/>
    <lineage>
        <taxon>Eukaryota</taxon>
        <taxon>Sar</taxon>
        <taxon>Stramenopiles</taxon>
        <taxon>Oomycota</taxon>
        <taxon>Saprolegniomycetes</taxon>
        <taxon>Saprolegniales</taxon>
        <taxon>Achlyaceae</taxon>
        <taxon>Achlya</taxon>
    </lineage>
</organism>
<evidence type="ECO:0000313" key="5">
    <source>
        <dbReference type="Proteomes" id="UP000243579"/>
    </source>
</evidence>
<dbReference type="InterPro" id="IPR018202">
    <property type="entry name" value="Ser_caboxypep_ser_AS"/>
</dbReference>
<dbReference type="PANTHER" id="PTHR11802:SF201">
    <property type="entry name" value="CARBOXYPEPTIDASE"/>
    <property type="match status" value="1"/>
</dbReference>
<gene>
    <name evidence="4" type="ORF">ACHHYP_02763</name>
</gene>
<dbReference type="Pfam" id="PF00450">
    <property type="entry name" value="Peptidase_S10"/>
    <property type="match status" value="1"/>
</dbReference>
<feature type="signal peptide" evidence="2">
    <location>
        <begin position="1"/>
        <end position="18"/>
    </location>
</feature>
<accession>A0A1V9Z5G3</accession>
<dbReference type="EMBL" id="JNBR01000420">
    <property type="protein sequence ID" value="OQR93235.1"/>
    <property type="molecule type" value="Genomic_DNA"/>
</dbReference>
<dbReference type="SUPFAM" id="SSF53474">
    <property type="entry name" value="alpha/beta-Hydrolases"/>
    <property type="match status" value="1"/>
</dbReference>
<name>A0A1V9Z5G3_ACHHY</name>
<keyword evidence="5" id="KW-1185">Reference proteome</keyword>
<dbReference type="PROSITE" id="PS00131">
    <property type="entry name" value="CARBOXYPEPT_SER_SER"/>
    <property type="match status" value="1"/>
</dbReference>
<dbReference type="PANTHER" id="PTHR11802">
    <property type="entry name" value="SERINE PROTEASE FAMILY S10 SERINE CARBOXYPEPTIDASE"/>
    <property type="match status" value="1"/>
</dbReference>
<reference evidence="4 5" key="1">
    <citation type="journal article" date="2014" name="Genome Biol. Evol.">
        <title>The secreted proteins of Achlya hypogyna and Thraustotheca clavata identify the ancestral oomycete secretome and reveal gene acquisitions by horizontal gene transfer.</title>
        <authorList>
            <person name="Misner I."/>
            <person name="Blouin N."/>
            <person name="Leonard G."/>
            <person name="Richards T.A."/>
            <person name="Lane C.E."/>
        </authorList>
    </citation>
    <scope>NUCLEOTIDE SEQUENCE [LARGE SCALE GENOMIC DNA]</scope>
    <source>
        <strain evidence="4 5">ATCC 48635</strain>
    </source>
</reference>
<keyword evidence="3" id="KW-1133">Transmembrane helix</keyword>
<dbReference type="Proteomes" id="UP000243579">
    <property type="component" value="Unassembled WGS sequence"/>
</dbReference>
<comment type="similarity">
    <text evidence="1 2">Belongs to the peptidase S10 family.</text>
</comment>
<feature type="transmembrane region" description="Helical" evidence="3">
    <location>
        <begin position="503"/>
        <end position="523"/>
    </location>
</feature>
<keyword evidence="2 4" id="KW-0645">Protease</keyword>
<dbReference type="OrthoDB" id="443318at2759"/>
<dbReference type="Gene3D" id="3.40.50.1820">
    <property type="entry name" value="alpha/beta hydrolase"/>
    <property type="match status" value="1"/>
</dbReference>
<dbReference type="AlphaFoldDB" id="A0A1V9Z5G3"/>
<keyword evidence="3" id="KW-0812">Transmembrane</keyword>
<dbReference type="GO" id="GO:0006508">
    <property type="term" value="P:proteolysis"/>
    <property type="evidence" value="ECO:0007669"/>
    <property type="project" value="UniProtKB-KW"/>
</dbReference>
<dbReference type="PRINTS" id="PR00724">
    <property type="entry name" value="CRBOXYPTASEC"/>
</dbReference>
<dbReference type="InterPro" id="IPR001563">
    <property type="entry name" value="Peptidase_S10"/>
</dbReference>
<sequence>MALRTLAGVLSLGAAATAALTHVGIAHQVHEMPNYRDKLPIDFHHYAGHIDLPSNGQKMFYWHVEAFESPESAPLVLWLNGGPGCSSLGGFFTEIGPFVVQRGLSVKRNPYTWARKANLIFLESPAGVGFSAPVLNATDYTDDFTTARAYEFLEQFLKGYPHLRGRPFYITGESYAGVYIPYLVEKLVLEPLDGINLQGYAIGNPFTDNKIDGNAYMDYYYTHALISMESYNAIVDACADELSNCMFSTANCSDACQAAVASSPITSDASYFNPYYIYGDVCLINNGQGDLLHLHHVGDLQPAHRGKVGPCTDRYTQDYLNLKHVQAALHVEGDIAWSDCNMKIAEVYHRAESSLPKYSTILGHNLSALIYSGDADAVVNFIGTERWIGAPAGLHLSVTKAWAAWFGPDKQLAGYSQDYAGLTFKTVKGAGHMVPAIRPLHSLYMFECFLFGDDACADFSYPKDNFEYLTGAETPDDKESPKIVVTAGWSWASAAAPLVSTGWSLLVGAVGGVACFGALQVLATQRNRAEYHDLSQRMEAHRLS</sequence>
<comment type="caution">
    <text evidence="4">The sequence shown here is derived from an EMBL/GenBank/DDBJ whole genome shotgun (WGS) entry which is preliminary data.</text>
</comment>
<keyword evidence="2" id="KW-0732">Signal</keyword>
<keyword evidence="2" id="KW-0121">Carboxypeptidase</keyword>
<keyword evidence="2" id="KW-0378">Hydrolase</keyword>
<evidence type="ECO:0000313" key="4">
    <source>
        <dbReference type="EMBL" id="OQR93235.1"/>
    </source>
</evidence>